<evidence type="ECO:0000313" key="14">
    <source>
        <dbReference type="EMBL" id="GBN20885.1"/>
    </source>
</evidence>
<keyword evidence="10 12" id="KW-0739">Sodium transport</keyword>
<evidence type="ECO:0000256" key="4">
    <source>
        <dbReference type="ARBA" id="ARBA00022461"/>
    </source>
</evidence>
<keyword evidence="6 13" id="KW-1133">Transmembrane helix</keyword>
<evidence type="ECO:0000313" key="15">
    <source>
        <dbReference type="Proteomes" id="UP000499080"/>
    </source>
</evidence>
<dbReference type="OrthoDB" id="6430794at2759"/>
<proteinExistence type="inferred from homology"/>
<evidence type="ECO:0000256" key="13">
    <source>
        <dbReference type="SAM" id="Phobius"/>
    </source>
</evidence>
<evidence type="ECO:0000256" key="3">
    <source>
        <dbReference type="ARBA" id="ARBA00022448"/>
    </source>
</evidence>
<dbReference type="Proteomes" id="UP000499080">
    <property type="component" value="Unassembled WGS sequence"/>
</dbReference>
<keyword evidence="8 12" id="KW-0406">Ion transport</keyword>
<evidence type="ECO:0000256" key="1">
    <source>
        <dbReference type="ARBA" id="ARBA00004141"/>
    </source>
</evidence>
<comment type="subcellular location">
    <subcellularLocation>
        <location evidence="1">Membrane</location>
        <topology evidence="1">Multi-pass membrane protein</topology>
    </subcellularLocation>
</comment>
<dbReference type="AlphaFoldDB" id="A0A4Y2M1I4"/>
<dbReference type="EMBL" id="BGPR01006669">
    <property type="protein sequence ID" value="GBN20885.1"/>
    <property type="molecule type" value="Genomic_DNA"/>
</dbReference>
<organism evidence="14 15">
    <name type="scientific">Araneus ventricosus</name>
    <name type="common">Orbweaver spider</name>
    <name type="synonym">Epeira ventricosa</name>
    <dbReference type="NCBI Taxonomy" id="182803"/>
    <lineage>
        <taxon>Eukaryota</taxon>
        <taxon>Metazoa</taxon>
        <taxon>Ecdysozoa</taxon>
        <taxon>Arthropoda</taxon>
        <taxon>Chelicerata</taxon>
        <taxon>Arachnida</taxon>
        <taxon>Araneae</taxon>
        <taxon>Araneomorphae</taxon>
        <taxon>Entelegynae</taxon>
        <taxon>Araneoidea</taxon>
        <taxon>Araneidae</taxon>
        <taxon>Araneus</taxon>
    </lineage>
</organism>
<feature type="non-terminal residue" evidence="14">
    <location>
        <position position="380"/>
    </location>
</feature>
<sequence>MTSEMNEEPGRRRKQSVKDYASKVFKESSVSAVSAIVSTGNIWRKIFRVLVFLLFTAGFLYQCIKFLCYVLQYPTIVNIRMERPKYYLGPAYTFCNFNPIKRSKFCSKYPEGCFEPDEEFCEAHPKLCVENNTKVPKDDISKYLNGPKDVMELIHDSGELILHPPEEEYPEGPFARRDFDGYGTAACYSMFGRVDSSLEPQYRRRSIWSNLPDFMKFDPQESDILYPNSKPGIIFSIHSPFEAVNPFEQGIFLKPGHLYLISVEMIEEELLPYPYKTDCLNYTELWLNANKTGPRSQEMCRHRCLLEYTENCFNCTDLFILYPSRSNNFCEFYLRQPNTTEDICRDAWEYITPCVESCKEDCTRMKYSYQVQESFSKRVY</sequence>
<evidence type="ECO:0008006" key="16">
    <source>
        <dbReference type="Google" id="ProtNLM"/>
    </source>
</evidence>
<evidence type="ECO:0000256" key="10">
    <source>
        <dbReference type="ARBA" id="ARBA00023201"/>
    </source>
</evidence>
<reference evidence="14 15" key="1">
    <citation type="journal article" date="2019" name="Sci. Rep.">
        <title>Orb-weaving spider Araneus ventricosus genome elucidates the spidroin gene catalogue.</title>
        <authorList>
            <person name="Kono N."/>
            <person name="Nakamura H."/>
            <person name="Ohtoshi R."/>
            <person name="Moran D.A.P."/>
            <person name="Shinohara A."/>
            <person name="Yoshida Y."/>
            <person name="Fujiwara M."/>
            <person name="Mori M."/>
            <person name="Tomita M."/>
            <person name="Arakawa K."/>
        </authorList>
    </citation>
    <scope>NUCLEOTIDE SEQUENCE [LARGE SCALE GENOMIC DNA]</scope>
</reference>
<dbReference type="Pfam" id="PF00858">
    <property type="entry name" value="ASC"/>
    <property type="match status" value="2"/>
</dbReference>
<name>A0A4Y2M1I4_ARAVE</name>
<comment type="similarity">
    <text evidence="2 12">Belongs to the amiloride-sensitive sodium channel (TC 1.A.6) family.</text>
</comment>
<keyword evidence="9 13" id="KW-0472">Membrane</keyword>
<keyword evidence="4 12" id="KW-0894">Sodium channel</keyword>
<dbReference type="GO" id="GO:0005886">
    <property type="term" value="C:plasma membrane"/>
    <property type="evidence" value="ECO:0007669"/>
    <property type="project" value="TreeGrafter"/>
</dbReference>
<keyword evidence="3 12" id="KW-0813">Transport</keyword>
<keyword evidence="11 12" id="KW-0407">Ion channel</keyword>
<keyword evidence="7" id="KW-0915">Sodium</keyword>
<accession>A0A4Y2M1I4</accession>
<keyword evidence="5 12" id="KW-0812">Transmembrane</keyword>
<evidence type="ECO:0000256" key="2">
    <source>
        <dbReference type="ARBA" id="ARBA00007193"/>
    </source>
</evidence>
<gene>
    <name evidence="14" type="ORF">AVEN_242140_1</name>
</gene>
<evidence type="ECO:0000256" key="5">
    <source>
        <dbReference type="ARBA" id="ARBA00022692"/>
    </source>
</evidence>
<dbReference type="PANTHER" id="PTHR11690">
    <property type="entry name" value="AMILORIDE-SENSITIVE SODIUM CHANNEL-RELATED"/>
    <property type="match status" value="1"/>
</dbReference>
<dbReference type="GO" id="GO:0015280">
    <property type="term" value="F:ligand-gated sodium channel activity"/>
    <property type="evidence" value="ECO:0007669"/>
    <property type="project" value="TreeGrafter"/>
</dbReference>
<comment type="caution">
    <text evidence="14">The sequence shown here is derived from an EMBL/GenBank/DDBJ whole genome shotgun (WGS) entry which is preliminary data.</text>
</comment>
<keyword evidence="15" id="KW-1185">Reference proteome</keyword>
<dbReference type="InterPro" id="IPR001873">
    <property type="entry name" value="ENaC"/>
</dbReference>
<evidence type="ECO:0000256" key="9">
    <source>
        <dbReference type="ARBA" id="ARBA00023136"/>
    </source>
</evidence>
<protein>
    <recommendedName>
        <fullName evidence="16">Sodium channel protein Nach</fullName>
    </recommendedName>
</protein>
<dbReference type="PANTHER" id="PTHR11690:SF248">
    <property type="entry name" value="PICKPOCKET 17, ISOFORM A"/>
    <property type="match status" value="1"/>
</dbReference>
<evidence type="ECO:0000256" key="11">
    <source>
        <dbReference type="ARBA" id="ARBA00023303"/>
    </source>
</evidence>
<evidence type="ECO:0000256" key="7">
    <source>
        <dbReference type="ARBA" id="ARBA00023053"/>
    </source>
</evidence>
<evidence type="ECO:0000256" key="12">
    <source>
        <dbReference type="RuleBase" id="RU000679"/>
    </source>
</evidence>
<feature type="transmembrane region" description="Helical" evidence="13">
    <location>
        <begin position="46"/>
        <end position="71"/>
    </location>
</feature>
<evidence type="ECO:0000256" key="8">
    <source>
        <dbReference type="ARBA" id="ARBA00023065"/>
    </source>
</evidence>
<evidence type="ECO:0000256" key="6">
    <source>
        <dbReference type="ARBA" id="ARBA00022989"/>
    </source>
</evidence>